<dbReference type="GO" id="GO:0004553">
    <property type="term" value="F:hydrolase activity, hydrolyzing O-glycosyl compounds"/>
    <property type="evidence" value="ECO:0007669"/>
    <property type="project" value="InterPro"/>
</dbReference>
<keyword evidence="5" id="KW-1185">Reference proteome</keyword>
<evidence type="ECO:0000313" key="4">
    <source>
        <dbReference type="EMBL" id="GGH58657.1"/>
    </source>
</evidence>
<dbReference type="GO" id="GO:0005975">
    <property type="term" value="P:carbohydrate metabolic process"/>
    <property type="evidence" value="ECO:0007669"/>
    <property type="project" value="InterPro"/>
</dbReference>
<dbReference type="Pfam" id="PF01301">
    <property type="entry name" value="Glyco_hydro_35"/>
    <property type="match status" value="1"/>
</dbReference>
<feature type="domain" description="Glycoside hydrolase 35 catalytic" evidence="3">
    <location>
        <begin position="49"/>
        <end position="413"/>
    </location>
</feature>
<comment type="caution">
    <text evidence="4">The sequence shown here is derived from an EMBL/GenBank/DDBJ whole genome shotgun (WGS) entry which is preliminary data.</text>
</comment>
<dbReference type="InterPro" id="IPR001944">
    <property type="entry name" value="Glycoside_Hdrlase_35"/>
</dbReference>
<sequence>MFLRTEATAQHVYEIDAAVPEVNIYSHHLKLGGSSAAGSSITVNNYYISVDGKPMVPVTGEFHFTRYPRMYWEESIEKMKAGGINVIATYVFWNLHEEKEGVFAWEGDKDLRYFMELCKKHNIYAIVRVGPFCHGEIRSGGLPDWLLGSPLNIRSDDSLYLSYVERLYNQIGMQLQGLYYKNDGPVIGIQIENEYQHSAAPWGLTYPGQPMDMTAAERDLSVTQEGVGISDVKNSHAGSGNGHMKKLKLLAIKAGMDVPLYTATGWGNAAIIPNESLPVTAAYAYPFWTPKRDYSPFFLYKNMHRKPDYAPVRYHPEDYPAFAAELGSGIMSVYTRRPIAVHQSMDAMINRCLGSGANGIGYYMYHGGSTPRGERSFMSDEAYGLPKISYDFQAPIGEYGQVREGFHRLKLLHFFLRDFGHKLAPMTTALPANAANLRPDNITDLRYAVRIKENSGFLFLNNFQDDTAMQHQKQIQVRIKTHTGEVRIPETGGFDLPEGENAIFPFGMEMEGGIPLNYATAQLLAQCGDAALPRYVFFTPEGVKAEFSFAGNVKVSGLYGSTAVRTAKRTLVNCTDTVSVFTVATGGRKVEVLVVTKQLALKAYTVTLQQKRYLFFSDAVILQGPAGFRLLNNSNPVFDLAVYPRINTVPQVTNGSIAVTKSITPFAAYRIALPYWSFPVHARKVSEKKRVVQLPDSLPAQVNDVLLKVDYTGDTGMGFVNGELVADEFYKGLPWETGLRKFVAAGAREMVLYFRPMQPNATYLLDLQPYPQYIPAFGNAKSYLTVNGITLVPQYATRIKF</sequence>
<evidence type="ECO:0000256" key="1">
    <source>
        <dbReference type="ARBA" id="ARBA00009809"/>
    </source>
</evidence>
<dbReference type="InterPro" id="IPR037110">
    <property type="entry name" value="Betagal_dom2_sf"/>
</dbReference>
<dbReference type="AlphaFoldDB" id="A0A917IM88"/>
<dbReference type="EMBL" id="BMIB01000001">
    <property type="protein sequence ID" value="GGH58657.1"/>
    <property type="molecule type" value="Genomic_DNA"/>
</dbReference>
<dbReference type="InterPro" id="IPR017853">
    <property type="entry name" value="GH"/>
</dbReference>
<reference evidence="4" key="1">
    <citation type="journal article" date="2014" name="Int. J. Syst. Evol. Microbiol.">
        <title>Complete genome sequence of Corynebacterium casei LMG S-19264T (=DSM 44701T), isolated from a smear-ripened cheese.</title>
        <authorList>
            <consortium name="US DOE Joint Genome Institute (JGI-PGF)"/>
            <person name="Walter F."/>
            <person name="Albersmeier A."/>
            <person name="Kalinowski J."/>
            <person name="Ruckert C."/>
        </authorList>
    </citation>
    <scope>NUCLEOTIDE SEQUENCE</scope>
    <source>
        <strain evidence="4">CGMCC 1.15290</strain>
    </source>
</reference>
<comment type="similarity">
    <text evidence="1 2">Belongs to the glycosyl hydrolase 35 family.</text>
</comment>
<organism evidence="4 5">
    <name type="scientific">Filimonas zeae</name>
    <dbReference type="NCBI Taxonomy" id="1737353"/>
    <lineage>
        <taxon>Bacteria</taxon>
        <taxon>Pseudomonadati</taxon>
        <taxon>Bacteroidota</taxon>
        <taxon>Chitinophagia</taxon>
        <taxon>Chitinophagales</taxon>
        <taxon>Chitinophagaceae</taxon>
        <taxon>Filimonas</taxon>
    </lineage>
</organism>
<evidence type="ECO:0000256" key="2">
    <source>
        <dbReference type="RuleBase" id="RU003679"/>
    </source>
</evidence>
<reference evidence="4" key="2">
    <citation type="submission" date="2020-09" db="EMBL/GenBank/DDBJ databases">
        <authorList>
            <person name="Sun Q."/>
            <person name="Zhou Y."/>
        </authorList>
    </citation>
    <scope>NUCLEOTIDE SEQUENCE</scope>
    <source>
        <strain evidence="4">CGMCC 1.15290</strain>
    </source>
</reference>
<dbReference type="Gene3D" id="3.20.20.80">
    <property type="entry name" value="Glycosidases"/>
    <property type="match status" value="1"/>
</dbReference>
<protein>
    <recommendedName>
        <fullName evidence="3">Glycoside hydrolase 35 catalytic domain-containing protein</fullName>
    </recommendedName>
</protein>
<evidence type="ECO:0000313" key="5">
    <source>
        <dbReference type="Proteomes" id="UP000627292"/>
    </source>
</evidence>
<accession>A0A917IM88</accession>
<dbReference type="Gene3D" id="2.102.20.10">
    <property type="entry name" value="Beta-galactosidase, domain 2"/>
    <property type="match status" value="1"/>
</dbReference>
<gene>
    <name evidence="4" type="ORF">GCM10011379_04580</name>
</gene>
<dbReference type="Proteomes" id="UP000627292">
    <property type="component" value="Unassembled WGS sequence"/>
</dbReference>
<dbReference type="InterPro" id="IPR031330">
    <property type="entry name" value="Gly_Hdrlase_35_cat"/>
</dbReference>
<dbReference type="PRINTS" id="PR00742">
    <property type="entry name" value="GLHYDRLASE35"/>
</dbReference>
<dbReference type="SUPFAM" id="SSF51445">
    <property type="entry name" value="(Trans)glycosidases"/>
    <property type="match status" value="1"/>
</dbReference>
<dbReference type="PANTHER" id="PTHR23421">
    <property type="entry name" value="BETA-GALACTOSIDASE RELATED"/>
    <property type="match status" value="1"/>
</dbReference>
<proteinExistence type="inferred from homology"/>
<evidence type="ECO:0000259" key="3">
    <source>
        <dbReference type="Pfam" id="PF01301"/>
    </source>
</evidence>
<name>A0A917IM88_9BACT</name>